<dbReference type="InterPro" id="IPR041261">
    <property type="entry name" value="R2K_2"/>
</dbReference>
<dbReference type="AlphaFoldDB" id="A0A2N3V4Q3"/>
<reference evidence="2 3" key="1">
    <citation type="submission" date="2017-12" db="EMBL/GenBank/DDBJ databases">
        <title>Sequencing the genomes of 1000 Actinobacteria strains.</title>
        <authorList>
            <person name="Klenk H.-P."/>
        </authorList>
    </citation>
    <scope>NUCLEOTIDE SEQUENCE [LARGE SCALE GENOMIC DNA]</scope>
    <source>
        <strain evidence="2 3">DSM 44489</strain>
    </source>
</reference>
<gene>
    <name evidence="2" type="ORF">ATK86_7538</name>
</gene>
<sequence length="259" mass="28621">MSFTVAYLQYAGSGPMRHEEKLLAEGLGRLGVPVRHYSLKRIQRRQLTLGPGIFIAGDMNAMHGAMRQLGIPLPPPDDYPQVLRGFLGRKVWASTLGEIERSMDGGSSPPVFVKPADRRKAFTGAVCYSEHDFAAWGNTSRRQRVWCSEVVTWVSEYRVYVIGRQILAVDHYEGDDSVPLNMDAVESAVTAYYRSGTAPAAYAIDFGVLANGETTLVETNDGYSLGAYDIDADQYTALLMNRWRDLLASDARLARSTSS</sequence>
<protein>
    <submittedName>
        <fullName evidence="2">Uncharacterized protein DUF4343</fullName>
    </submittedName>
</protein>
<dbReference type="OrthoDB" id="654524at2"/>
<dbReference type="EMBL" id="PJMW01000004">
    <property type="protein sequence ID" value="PKV76603.1"/>
    <property type="molecule type" value="Genomic_DNA"/>
</dbReference>
<evidence type="ECO:0000313" key="3">
    <source>
        <dbReference type="Proteomes" id="UP000233766"/>
    </source>
</evidence>
<dbReference type="RefSeq" id="WP_143876247.1">
    <property type="nucleotide sequence ID" value="NZ_PJMW01000004.1"/>
</dbReference>
<organism evidence="2 3">
    <name type="scientific">Nocardia fluminea</name>
    <dbReference type="NCBI Taxonomy" id="134984"/>
    <lineage>
        <taxon>Bacteria</taxon>
        <taxon>Bacillati</taxon>
        <taxon>Actinomycetota</taxon>
        <taxon>Actinomycetes</taxon>
        <taxon>Mycobacteriales</taxon>
        <taxon>Nocardiaceae</taxon>
        <taxon>Nocardia</taxon>
    </lineage>
</organism>
<keyword evidence="3" id="KW-1185">Reference proteome</keyword>
<dbReference type="Pfam" id="PF18299">
    <property type="entry name" value="R2K_2"/>
    <property type="match status" value="1"/>
</dbReference>
<accession>A0A2N3V4Q3</accession>
<proteinExistence type="predicted"/>
<evidence type="ECO:0000259" key="1">
    <source>
        <dbReference type="Pfam" id="PF18299"/>
    </source>
</evidence>
<feature type="domain" description="ATP-grasp" evidence="1">
    <location>
        <begin position="86"/>
        <end position="237"/>
    </location>
</feature>
<name>A0A2N3V4Q3_9NOCA</name>
<dbReference type="Proteomes" id="UP000233766">
    <property type="component" value="Unassembled WGS sequence"/>
</dbReference>
<evidence type="ECO:0000313" key="2">
    <source>
        <dbReference type="EMBL" id="PKV76603.1"/>
    </source>
</evidence>
<dbReference type="SUPFAM" id="SSF56059">
    <property type="entry name" value="Glutathione synthetase ATP-binding domain-like"/>
    <property type="match status" value="1"/>
</dbReference>
<comment type="caution">
    <text evidence="2">The sequence shown here is derived from an EMBL/GenBank/DDBJ whole genome shotgun (WGS) entry which is preliminary data.</text>
</comment>